<name>A0AAV3RQX2_LITER</name>
<gene>
    <name evidence="3" type="ORF">LIER_42518</name>
</gene>
<dbReference type="Pfam" id="PF07727">
    <property type="entry name" value="RVT_2"/>
    <property type="match status" value="1"/>
</dbReference>
<evidence type="ECO:0000259" key="1">
    <source>
        <dbReference type="Pfam" id="PF07727"/>
    </source>
</evidence>
<keyword evidence="4" id="KW-1185">Reference proteome</keyword>
<keyword evidence="3" id="KW-0812">Transmembrane</keyword>
<feature type="domain" description="Retroviral polymerase SH3-like" evidence="2">
    <location>
        <begin position="18"/>
        <end position="61"/>
    </location>
</feature>
<sequence length="463" mass="51027">MRLPTKSLGMISGLQKFRSLPSVFIGYSSQQKGYKCLHIPSGRVYVSWHVVFNEDIFPFGSVITPTDQPSSSSFVSCSMTLGVLPQSLSCPVSVNFVGPSNTSLRSSSLLLSTNHRPPIDIFSTSTNPPLNPIDPCPHDVPVTPVLPAQSPIVISLPTNTSPAPIIAKGIPHWEKAMQAEHLALIKNDTWTLVSPSPEQHVTNCKWVFRVKKNPDGSFQKCKAQLVATGVTQQYDIDYFDTFRPVVKATTIRVVLQLAVSKNWSTRQIDVNNAFLHGLLTEQVFMKQPPGFKDDVHPQYVCKLNKAIYGLKQAPRAWFHNLSSRLALGFTSSSADSSLFIRIHNKYFIFILVYVDDILITGDSDSDIQQVIAQLHAEFALKDLGNIHHFLGVQVTSTAAGLHLSQSTYVSEVLQRVNMDGAKPINNPSQLSNSSSTLADPFPDVTKFRSIVGALQYKPSLVLT</sequence>
<dbReference type="PANTHER" id="PTHR43383:SF2">
    <property type="entry name" value="AMIDOHYDROLASE 2 FAMILY PROTEIN"/>
    <property type="match status" value="1"/>
</dbReference>
<accession>A0AAV3RQX2</accession>
<evidence type="ECO:0000259" key="2">
    <source>
        <dbReference type="Pfam" id="PF25597"/>
    </source>
</evidence>
<evidence type="ECO:0000313" key="4">
    <source>
        <dbReference type="Proteomes" id="UP001454036"/>
    </source>
</evidence>
<dbReference type="InterPro" id="IPR043502">
    <property type="entry name" value="DNA/RNA_pol_sf"/>
</dbReference>
<protein>
    <submittedName>
        <fullName evidence="3">Transmembrane signal receptor</fullName>
    </submittedName>
</protein>
<feature type="domain" description="Reverse transcriptase Ty1/copia-type" evidence="1">
    <location>
        <begin position="187"/>
        <end position="427"/>
    </location>
</feature>
<keyword evidence="3" id="KW-0472">Membrane</keyword>
<keyword evidence="3" id="KW-0675">Receptor</keyword>
<dbReference type="InterPro" id="IPR013103">
    <property type="entry name" value="RVT_2"/>
</dbReference>
<dbReference type="SUPFAM" id="SSF56672">
    <property type="entry name" value="DNA/RNA polymerases"/>
    <property type="match status" value="1"/>
</dbReference>
<proteinExistence type="predicted"/>
<dbReference type="InterPro" id="IPR057670">
    <property type="entry name" value="SH3_retrovirus"/>
</dbReference>
<evidence type="ECO:0000313" key="3">
    <source>
        <dbReference type="EMBL" id="GAA0184113.1"/>
    </source>
</evidence>
<dbReference type="AlphaFoldDB" id="A0AAV3RQX2"/>
<dbReference type="PANTHER" id="PTHR43383">
    <property type="entry name" value="NODULIN 6"/>
    <property type="match status" value="1"/>
</dbReference>
<organism evidence="3 4">
    <name type="scientific">Lithospermum erythrorhizon</name>
    <name type="common">Purple gromwell</name>
    <name type="synonym">Lithospermum officinale var. erythrorhizon</name>
    <dbReference type="NCBI Taxonomy" id="34254"/>
    <lineage>
        <taxon>Eukaryota</taxon>
        <taxon>Viridiplantae</taxon>
        <taxon>Streptophyta</taxon>
        <taxon>Embryophyta</taxon>
        <taxon>Tracheophyta</taxon>
        <taxon>Spermatophyta</taxon>
        <taxon>Magnoliopsida</taxon>
        <taxon>eudicotyledons</taxon>
        <taxon>Gunneridae</taxon>
        <taxon>Pentapetalae</taxon>
        <taxon>asterids</taxon>
        <taxon>lamiids</taxon>
        <taxon>Boraginales</taxon>
        <taxon>Boraginaceae</taxon>
        <taxon>Boraginoideae</taxon>
        <taxon>Lithospermeae</taxon>
        <taxon>Lithospermum</taxon>
    </lineage>
</organism>
<reference evidence="3 4" key="1">
    <citation type="submission" date="2024-01" db="EMBL/GenBank/DDBJ databases">
        <title>The complete chloroplast genome sequence of Lithospermum erythrorhizon: insights into the phylogenetic relationship among Boraginaceae species and the maternal lineages of purple gromwells.</title>
        <authorList>
            <person name="Okada T."/>
            <person name="Watanabe K."/>
        </authorList>
    </citation>
    <scope>NUCLEOTIDE SEQUENCE [LARGE SCALE GENOMIC DNA]</scope>
</reference>
<comment type="caution">
    <text evidence="3">The sequence shown here is derived from an EMBL/GenBank/DDBJ whole genome shotgun (WGS) entry which is preliminary data.</text>
</comment>
<dbReference type="Proteomes" id="UP001454036">
    <property type="component" value="Unassembled WGS sequence"/>
</dbReference>
<dbReference type="EMBL" id="BAABME010029773">
    <property type="protein sequence ID" value="GAA0184113.1"/>
    <property type="molecule type" value="Genomic_DNA"/>
</dbReference>
<dbReference type="Pfam" id="PF25597">
    <property type="entry name" value="SH3_retrovirus"/>
    <property type="match status" value="1"/>
</dbReference>